<dbReference type="Proteomes" id="UP000235616">
    <property type="component" value="Unassembled WGS sequence"/>
</dbReference>
<dbReference type="GO" id="GO:0003887">
    <property type="term" value="F:DNA-directed DNA polymerase activity"/>
    <property type="evidence" value="ECO:0007669"/>
    <property type="project" value="InterPro"/>
</dbReference>
<dbReference type="Gene3D" id="3.40.50.10110">
    <property type="entry name" value="DNA polymerase III subunit chi"/>
    <property type="match status" value="1"/>
</dbReference>
<dbReference type="GO" id="GO:0032298">
    <property type="term" value="P:positive regulation of DNA-templated DNA replication initiation"/>
    <property type="evidence" value="ECO:0007669"/>
    <property type="project" value="TreeGrafter"/>
</dbReference>
<protein>
    <submittedName>
        <fullName evidence="1">DNA polymerase III subunit chi</fullName>
    </submittedName>
</protein>
<dbReference type="GO" id="GO:0003677">
    <property type="term" value="F:DNA binding"/>
    <property type="evidence" value="ECO:0007669"/>
    <property type="project" value="InterPro"/>
</dbReference>
<proteinExistence type="predicted"/>
<sequence length="142" mass="16057">MTRIDFHTNVGDPLLYACRLARKAYQAGQPLVVLADPGRLRAFDERLWTFSPLDFLPHCMADSALAERTPIVLTADLARVPHHQILLNLAPAVPAQFARFERLLEIVGTTEDELGAGRERYRFYRDRGYALNNHKQGENQGA</sequence>
<comment type="caution">
    <text evidence="1">The sequence shown here is derived from an EMBL/GenBank/DDBJ whole genome shotgun (WGS) entry which is preliminary data.</text>
</comment>
<gene>
    <name evidence="1" type="ORF">C0Z18_29710</name>
</gene>
<evidence type="ECO:0000313" key="2">
    <source>
        <dbReference type="Proteomes" id="UP000235616"/>
    </source>
</evidence>
<evidence type="ECO:0000313" key="1">
    <source>
        <dbReference type="EMBL" id="PMS14804.1"/>
    </source>
</evidence>
<dbReference type="EMBL" id="PNYA01000039">
    <property type="protein sequence ID" value="PMS14804.1"/>
    <property type="molecule type" value="Genomic_DNA"/>
</dbReference>
<dbReference type="GO" id="GO:0006260">
    <property type="term" value="P:DNA replication"/>
    <property type="evidence" value="ECO:0007669"/>
    <property type="project" value="InterPro"/>
</dbReference>
<accession>A0A2N7VCJ2</accession>
<dbReference type="PANTHER" id="PTHR38767:SF1">
    <property type="entry name" value="DNA POLYMERASE III SUBUNIT CHI"/>
    <property type="match status" value="1"/>
</dbReference>
<dbReference type="PANTHER" id="PTHR38767">
    <property type="entry name" value="DNA POLYMERASE III SUBUNIT CHI"/>
    <property type="match status" value="1"/>
</dbReference>
<name>A0A2N7VCJ2_9BURK</name>
<dbReference type="Pfam" id="PF04364">
    <property type="entry name" value="DNA_pol3_chi"/>
    <property type="match status" value="1"/>
</dbReference>
<dbReference type="OrthoDB" id="5297568at2"/>
<dbReference type="SUPFAM" id="SSF102400">
    <property type="entry name" value="DNA polymerase III chi subunit"/>
    <property type="match status" value="1"/>
</dbReference>
<dbReference type="NCBIfam" id="NF004348">
    <property type="entry name" value="PRK05728.1-5"/>
    <property type="match status" value="1"/>
</dbReference>
<dbReference type="RefSeq" id="WP_102649029.1">
    <property type="nucleotide sequence ID" value="NZ_PNYA01000039.1"/>
</dbReference>
<reference evidence="1 2" key="1">
    <citation type="submission" date="2018-01" db="EMBL/GenBank/DDBJ databases">
        <title>Whole genome analyses suggest that Burkholderia sensu lato contains two further novel genera in the rhizoxinica-symbiotica group Mycetohabitans gen. nov., and Trinickia gen. nov.: implications for the evolution of diazotrophy and nodulation in the Burkholderiaceae.</title>
        <authorList>
            <person name="Estrada-de los Santos P."/>
            <person name="Palmer M."/>
            <person name="Chavez-Ramirez B."/>
            <person name="Beukes C."/>
            <person name="Steenkamp E.T."/>
            <person name="Hirsch A.M."/>
            <person name="Manyaka P."/>
            <person name="Maluk M."/>
            <person name="Lafos M."/>
            <person name="Crook M."/>
            <person name="Gross E."/>
            <person name="Simon M.F."/>
            <person name="Bueno dos Reis Junior F."/>
            <person name="Poole P.S."/>
            <person name="Venter S.N."/>
            <person name="James E.K."/>
        </authorList>
    </citation>
    <scope>NUCLEOTIDE SEQUENCE [LARGE SCALE GENOMIC DNA]</scope>
    <source>
        <strain evidence="1 2">GIMN1.004</strain>
    </source>
</reference>
<dbReference type="InterPro" id="IPR007459">
    <property type="entry name" value="DNA_pol3_chi"/>
</dbReference>
<keyword evidence="2" id="KW-1185">Reference proteome</keyword>
<dbReference type="AlphaFoldDB" id="A0A2N7VCJ2"/>
<dbReference type="InterPro" id="IPR036768">
    <property type="entry name" value="PolIII_chi_sf"/>
</dbReference>
<organism evidence="1 2">
    <name type="scientific">Trinickia dabaoshanensis</name>
    <dbReference type="NCBI Taxonomy" id="564714"/>
    <lineage>
        <taxon>Bacteria</taxon>
        <taxon>Pseudomonadati</taxon>
        <taxon>Pseudomonadota</taxon>
        <taxon>Betaproteobacteria</taxon>
        <taxon>Burkholderiales</taxon>
        <taxon>Burkholderiaceae</taxon>
        <taxon>Trinickia</taxon>
    </lineage>
</organism>